<dbReference type="InterPro" id="IPR009061">
    <property type="entry name" value="DNA-bd_dom_put_sf"/>
</dbReference>
<dbReference type="Gene3D" id="3.20.80.10">
    <property type="entry name" value="Regulatory factor, effector binding domain"/>
    <property type="match status" value="1"/>
</dbReference>
<dbReference type="PANTHER" id="PTHR30204:SF97">
    <property type="entry name" value="MERR FAMILY REGULATORY PROTEIN"/>
    <property type="match status" value="1"/>
</dbReference>
<proteinExistence type="predicted"/>
<dbReference type="Gene3D" id="1.10.1660.10">
    <property type="match status" value="1"/>
</dbReference>
<dbReference type="SUPFAM" id="SSF46955">
    <property type="entry name" value="Putative DNA-binding domain"/>
    <property type="match status" value="1"/>
</dbReference>
<evidence type="ECO:0000313" key="3">
    <source>
        <dbReference type="EMBL" id="MSA93845.1"/>
    </source>
</evidence>
<sequence length="297" mass="32619">MLQIGEFSRLSRISVRMLRHYDQVGLLKPAEQDAQTGYRRYAVSQLAEANRITVLRDLGFPIREIGRLVHADDRELARALDDRARELEEGIGREQRRLADLLRFRQDVEAGGSAISCEVALVSVPSYQVVALRMELEGYGEERRAWERLGAFMRERKIAPSEPYTEYCEFCDEGAAADAGGDAAGGAGDAIAAGGAPCGAPSPVTVEVAVATDAHGEDDGPLRFYRSAALPLAASIKVYGPYENIAPVYASFARWLEDHPALRMAGPTREVAHRGPWNAEDPQDYLTEFLVPVQKTA</sequence>
<reference evidence="4" key="2">
    <citation type="journal article" date="2019" name="Int. J. Syst. Evol. Microbiol.">
        <title>Gordonibacter faecihominis is a later heterotypic synonym of Gordonibacter urolithinfaciens.</title>
        <authorList>
            <person name="Danylec N."/>
            <person name="Stoll D.A."/>
            <person name="Huch M."/>
        </authorList>
    </citation>
    <scope>NUCLEOTIDE SEQUENCE</scope>
    <source>
        <strain evidence="4">DSM 27213</strain>
    </source>
</reference>
<dbReference type="PANTHER" id="PTHR30204">
    <property type="entry name" value="REDOX-CYCLING DRUG-SENSING TRANSCRIPTIONAL ACTIVATOR SOXR"/>
    <property type="match status" value="1"/>
</dbReference>
<dbReference type="PROSITE" id="PS50937">
    <property type="entry name" value="HTH_MERR_2"/>
    <property type="match status" value="1"/>
</dbReference>
<dbReference type="Pfam" id="PF13411">
    <property type="entry name" value="MerR_1"/>
    <property type="match status" value="1"/>
</dbReference>
<reference evidence="5" key="1">
    <citation type="submission" date="2018-05" db="EMBL/GenBank/DDBJ databases">
        <title>Genome Sequencing of selected type strains of the family Eggerthellaceae.</title>
        <authorList>
            <person name="Danylec N."/>
            <person name="Stoll D.A."/>
            <person name="Doetsch A."/>
            <person name="Huch M."/>
        </authorList>
    </citation>
    <scope>NUCLEOTIDE SEQUENCE [LARGE SCALE GENOMIC DNA]</scope>
    <source>
        <strain evidence="5">DSM 27213</strain>
    </source>
</reference>
<evidence type="ECO:0000259" key="2">
    <source>
        <dbReference type="PROSITE" id="PS50937"/>
    </source>
</evidence>
<organism evidence="4 5">
    <name type="scientific">Gordonibacter urolithinfaciens</name>
    <dbReference type="NCBI Taxonomy" id="1335613"/>
    <lineage>
        <taxon>Bacteria</taxon>
        <taxon>Bacillati</taxon>
        <taxon>Actinomycetota</taxon>
        <taxon>Coriobacteriia</taxon>
        <taxon>Eggerthellales</taxon>
        <taxon>Eggerthellaceae</taxon>
        <taxon>Gordonibacter</taxon>
    </lineage>
</organism>
<dbReference type="SMART" id="SM00422">
    <property type="entry name" value="HTH_MERR"/>
    <property type="match status" value="1"/>
</dbReference>
<evidence type="ECO:0000313" key="5">
    <source>
        <dbReference type="Proteomes" id="UP000285258"/>
    </source>
</evidence>
<dbReference type="InterPro" id="IPR047057">
    <property type="entry name" value="MerR_fam"/>
</dbReference>
<evidence type="ECO:0000256" key="1">
    <source>
        <dbReference type="ARBA" id="ARBA00023125"/>
    </source>
</evidence>
<dbReference type="InterPro" id="IPR000551">
    <property type="entry name" value="MerR-type_HTH_dom"/>
</dbReference>
<protein>
    <submittedName>
        <fullName evidence="4">MerR family DNA-binding transcriptional regulator</fullName>
    </submittedName>
</protein>
<reference evidence="3 6" key="4">
    <citation type="journal article" date="2019" name="Nat. Med.">
        <title>A library of human gut bacterial isolates paired with longitudinal multiomics data enables mechanistic microbiome research.</title>
        <authorList>
            <person name="Poyet M."/>
            <person name="Groussin M."/>
            <person name="Gibbons S.M."/>
            <person name="Avila-Pacheco J."/>
            <person name="Jiang X."/>
            <person name="Kearney S.M."/>
            <person name="Perrotta A.R."/>
            <person name="Berdy B."/>
            <person name="Zhao S."/>
            <person name="Lieberman T.D."/>
            <person name="Swanson P.K."/>
            <person name="Smith M."/>
            <person name="Roesemann S."/>
            <person name="Alexander J.E."/>
            <person name="Rich S.A."/>
            <person name="Livny J."/>
            <person name="Vlamakis H."/>
            <person name="Clish C."/>
            <person name="Bullock K."/>
            <person name="Deik A."/>
            <person name="Scott J."/>
            <person name="Pierce K.A."/>
            <person name="Xavier R.J."/>
            <person name="Alm E.J."/>
        </authorList>
    </citation>
    <scope>NUCLEOTIDE SEQUENCE [LARGE SCALE GENOMIC DNA]</scope>
    <source>
        <strain evidence="3 6">BIOML-A1</strain>
    </source>
</reference>
<accession>A0A423UMY3</accession>
<dbReference type="AlphaFoldDB" id="A0A423UMY3"/>
<dbReference type="Proteomes" id="UP000285258">
    <property type="component" value="Unassembled WGS sequence"/>
</dbReference>
<dbReference type="InterPro" id="IPR011256">
    <property type="entry name" value="Reg_factor_effector_dom_sf"/>
</dbReference>
<evidence type="ECO:0000313" key="4">
    <source>
        <dbReference type="EMBL" id="ROT91527.1"/>
    </source>
</evidence>
<name>A0A423UMY3_9ACTN</name>
<dbReference type="GO" id="GO:0003700">
    <property type="term" value="F:DNA-binding transcription factor activity"/>
    <property type="evidence" value="ECO:0007669"/>
    <property type="project" value="InterPro"/>
</dbReference>
<dbReference type="EMBL" id="QIBW01000002">
    <property type="protein sequence ID" value="ROT91527.1"/>
    <property type="molecule type" value="Genomic_DNA"/>
</dbReference>
<dbReference type="RefSeq" id="WP_096227796.1">
    <property type="nucleotide sequence ID" value="NZ_CP168029.1"/>
</dbReference>
<gene>
    <name evidence="4" type="ORF">DMP12_02440</name>
    <name evidence="3" type="ORF">GKG38_01915</name>
</gene>
<dbReference type="EMBL" id="WKZA01000004">
    <property type="protein sequence ID" value="MSA93845.1"/>
    <property type="molecule type" value="Genomic_DNA"/>
</dbReference>
<dbReference type="PROSITE" id="PS00552">
    <property type="entry name" value="HTH_MERR_1"/>
    <property type="match status" value="1"/>
</dbReference>
<keyword evidence="1 4" id="KW-0238">DNA-binding</keyword>
<dbReference type="CDD" id="cd01107">
    <property type="entry name" value="HTH_BmrR"/>
    <property type="match status" value="1"/>
</dbReference>
<reference evidence="4" key="3">
    <citation type="journal article" date="2019" name="Microbiol. Resour. Announc.">
        <title>Draft Genome Sequences of Type Strains of Gordonibacter faecihominis, Paraeggerthella hongkongensis, Parvibacter caecicola,Slackia equolifaciens, Slackia faecicanis, and Slackia isoflavoniconvertens.</title>
        <authorList>
            <person name="Danylec N."/>
            <person name="Stoll D.A."/>
            <person name="Dotsch A."/>
            <person name="Huch M."/>
        </authorList>
    </citation>
    <scope>NUCLEOTIDE SEQUENCE</scope>
    <source>
        <strain evidence="4">DSM 27213</strain>
    </source>
</reference>
<dbReference type="SUPFAM" id="SSF55136">
    <property type="entry name" value="Probable bacterial effector-binding domain"/>
    <property type="match status" value="1"/>
</dbReference>
<feature type="domain" description="HTH merR-type" evidence="2">
    <location>
        <begin position="1"/>
        <end position="71"/>
    </location>
</feature>
<dbReference type="GO" id="GO:0003677">
    <property type="term" value="F:DNA binding"/>
    <property type="evidence" value="ECO:0007669"/>
    <property type="project" value="UniProtKB-KW"/>
</dbReference>
<comment type="caution">
    <text evidence="4">The sequence shown here is derived from an EMBL/GenBank/DDBJ whole genome shotgun (WGS) entry which is preliminary data.</text>
</comment>
<evidence type="ECO:0000313" key="6">
    <source>
        <dbReference type="Proteomes" id="UP000462865"/>
    </source>
</evidence>
<dbReference type="Proteomes" id="UP000462865">
    <property type="component" value="Unassembled WGS sequence"/>
</dbReference>